<organism evidence="11 12">
    <name type="scientific">Legionella dresdenensis</name>
    <dbReference type="NCBI Taxonomy" id="450200"/>
    <lineage>
        <taxon>Bacteria</taxon>
        <taxon>Pseudomonadati</taxon>
        <taxon>Pseudomonadota</taxon>
        <taxon>Gammaproteobacteria</taxon>
        <taxon>Legionellales</taxon>
        <taxon>Legionellaceae</taxon>
        <taxon>Legionella</taxon>
    </lineage>
</organism>
<evidence type="ECO:0000256" key="9">
    <source>
        <dbReference type="PROSITE-ProRule" id="PRU01373"/>
    </source>
</evidence>
<dbReference type="Pfam" id="PF03734">
    <property type="entry name" value="YkuD"/>
    <property type="match status" value="1"/>
</dbReference>
<comment type="similarity">
    <text evidence="2">Belongs to the YkuD family.</text>
</comment>
<dbReference type="PROSITE" id="PS52029">
    <property type="entry name" value="LD_TPASE"/>
    <property type="match status" value="1"/>
</dbReference>
<keyword evidence="7 9" id="KW-0573">Peptidoglycan synthesis</keyword>
<dbReference type="CDD" id="cd16913">
    <property type="entry name" value="YkuD_like"/>
    <property type="match status" value="1"/>
</dbReference>
<dbReference type="InterPro" id="IPR050979">
    <property type="entry name" value="LD-transpeptidase"/>
</dbReference>
<comment type="pathway">
    <text evidence="1 9">Cell wall biogenesis; peptidoglycan biosynthesis.</text>
</comment>
<dbReference type="SUPFAM" id="SSF141523">
    <property type="entry name" value="L,D-transpeptidase catalytic domain-like"/>
    <property type="match status" value="1"/>
</dbReference>
<evidence type="ECO:0000256" key="8">
    <source>
        <dbReference type="ARBA" id="ARBA00023316"/>
    </source>
</evidence>
<dbReference type="PANTHER" id="PTHR30582:SF24">
    <property type="entry name" value="L,D-TRANSPEPTIDASE ERFK_SRFK-RELATED"/>
    <property type="match status" value="1"/>
</dbReference>
<evidence type="ECO:0000256" key="1">
    <source>
        <dbReference type="ARBA" id="ARBA00004752"/>
    </source>
</evidence>
<keyword evidence="5" id="KW-0378">Hydrolase</keyword>
<protein>
    <submittedName>
        <fullName evidence="11">L,D-transpeptidase family protein</fullName>
    </submittedName>
</protein>
<evidence type="ECO:0000256" key="7">
    <source>
        <dbReference type="ARBA" id="ARBA00022984"/>
    </source>
</evidence>
<evidence type="ECO:0000313" key="11">
    <source>
        <dbReference type="EMBL" id="MFC3909279.1"/>
    </source>
</evidence>
<feature type="active site" description="Nucleophile" evidence="9">
    <location>
        <position position="141"/>
    </location>
</feature>
<feature type="active site" description="Proton donor/acceptor" evidence="9">
    <location>
        <position position="125"/>
    </location>
</feature>
<evidence type="ECO:0000256" key="5">
    <source>
        <dbReference type="ARBA" id="ARBA00022801"/>
    </source>
</evidence>
<name>A0ABV8CH30_9GAMM</name>
<keyword evidence="6 9" id="KW-0133">Cell shape</keyword>
<feature type="domain" description="L,D-TPase catalytic" evidence="10">
    <location>
        <begin position="9"/>
        <end position="165"/>
    </location>
</feature>
<keyword evidence="12" id="KW-1185">Reference proteome</keyword>
<evidence type="ECO:0000256" key="3">
    <source>
        <dbReference type="ARBA" id="ARBA00022676"/>
    </source>
</evidence>
<evidence type="ECO:0000313" key="12">
    <source>
        <dbReference type="Proteomes" id="UP001595758"/>
    </source>
</evidence>
<dbReference type="Gene3D" id="2.40.440.10">
    <property type="entry name" value="L,D-transpeptidase catalytic domain-like"/>
    <property type="match status" value="1"/>
</dbReference>
<keyword evidence="3" id="KW-0328">Glycosyltransferase</keyword>
<dbReference type="RefSeq" id="WP_382343341.1">
    <property type="nucleotide sequence ID" value="NZ_JBHSAB010000023.1"/>
</dbReference>
<comment type="caution">
    <text evidence="11">The sequence shown here is derived from an EMBL/GenBank/DDBJ whole genome shotgun (WGS) entry which is preliminary data.</text>
</comment>
<gene>
    <name evidence="11" type="ORF">ACFORL_09360</name>
</gene>
<proteinExistence type="inferred from homology"/>
<reference evidence="12" key="1">
    <citation type="journal article" date="2019" name="Int. J. Syst. Evol. Microbiol.">
        <title>The Global Catalogue of Microorganisms (GCM) 10K type strain sequencing project: providing services to taxonomists for standard genome sequencing and annotation.</title>
        <authorList>
            <consortium name="The Broad Institute Genomics Platform"/>
            <consortium name="The Broad Institute Genome Sequencing Center for Infectious Disease"/>
            <person name="Wu L."/>
            <person name="Ma J."/>
        </authorList>
    </citation>
    <scope>NUCLEOTIDE SEQUENCE [LARGE SCALE GENOMIC DNA]</scope>
    <source>
        <strain evidence="12">CCUG 59858</strain>
    </source>
</reference>
<sequence>MTNKRKQSQFIFICSTTQRMHCFAQDKIYKSYAVSTGKNGMGEQKGSEKTPRGWHRIYSRIGLESAINSVFVSRQWTGEIYSPELAAANPDRDWILTRILQLDGLEHGQNKGGEVDSLKRYIYIHGTPDTTELGKPGSRGCIRMRNSDIIELADWVKCDTRVYIA</sequence>
<dbReference type="InterPro" id="IPR005490">
    <property type="entry name" value="LD_TPept_cat_dom"/>
</dbReference>
<dbReference type="PANTHER" id="PTHR30582">
    <property type="entry name" value="L,D-TRANSPEPTIDASE"/>
    <property type="match status" value="1"/>
</dbReference>
<keyword evidence="8 9" id="KW-0961">Cell wall biogenesis/degradation</keyword>
<accession>A0ABV8CH30</accession>
<dbReference type="EMBL" id="JBHSAB010000023">
    <property type="protein sequence ID" value="MFC3909279.1"/>
    <property type="molecule type" value="Genomic_DNA"/>
</dbReference>
<evidence type="ECO:0000259" key="10">
    <source>
        <dbReference type="PROSITE" id="PS52029"/>
    </source>
</evidence>
<evidence type="ECO:0000256" key="6">
    <source>
        <dbReference type="ARBA" id="ARBA00022960"/>
    </source>
</evidence>
<evidence type="ECO:0000256" key="4">
    <source>
        <dbReference type="ARBA" id="ARBA00022679"/>
    </source>
</evidence>
<dbReference type="Proteomes" id="UP001595758">
    <property type="component" value="Unassembled WGS sequence"/>
</dbReference>
<keyword evidence="4" id="KW-0808">Transferase</keyword>
<dbReference type="InterPro" id="IPR038063">
    <property type="entry name" value="Transpep_catalytic_dom"/>
</dbReference>
<evidence type="ECO:0000256" key="2">
    <source>
        <dbReference type="ARBA" id="ARBA00005992"/>
    </source>
</evidence>